<accession>A0A9W4D1T8</accession>
<dbReference type="EMBL" id="CAJHIT010000002">
    <property type="protein sequence ID" value="CAD6499755.1"/>
    <property type="molecule type" value="Genomic_DNA"/>
</dbReference>
<sequence length="185" mass="21185">MRSYINIFYFTIIAAIIFAAPNNARSLHRAGFPVIDKRNAGKDHTGYQCGSTKHKMDKILDAIKMACPDPEQSDSFWFSYNDSGFPKTFSEAQKLGLPKDTMITPVRGGFFGEIYFILPSTSFWFSPEPLQFHYAAFEPLTCKLRGLIRQKDNKKDGVFQLCQYTTWPPSWTDPYVEAQTHFLLS</sequence>
<feature type="signal peptide" evidence="1">
    <location>
        <begin position="1"/>
        <end position="19"/>
    </location>
</feature>
<dbReference type="AlphaFoldDB" id="A0A9W4D1T8"/>
<evidence type="ECO:0000256" key="1">
    <source>
        <dbReference type="SAM" id="SignalP"/>
    </source>
</evidence>
<keyword evidence="1" id="KW-0732">Signal</keyword>
<evidence type="ECO:0000313" key="2">
    <source>
        <dbReference type="EMBL" id="CAD6499755.1"/>
    </source>
</evidence>
<evidence type="ECO:0000313" key="3">
    <source>
        <dbReference type="Proteomes" id="UP000683417"/>
    </source>
</evidence>
<comment type="caution">
    <text evidence="2">The sequence shown here is derived from an EMBL/GenBank/DDBJ whole genome shotgun (WGS) entry which is preliminary data.</text>
</comment>
<gene>
    <name evidence="2" type="ORF">BGTH12_LOCUS1113</name>
</gene>
<protein>
    <submittedName>
        <fullName evidence="2">BgTH12-03863</fullName>
    </submittedName>
</protein>
<organism evidence="2 3">
    <name type="scientific">Blumeria graminis f. sp. triticale</name>
    <dbReference type="NCBI Taxonomy" id="1689686"/>
    <lineage>
        <taxon>Eukaryota</taxon>
        <taxon>Fungi</taxon>
        <taxon>Dikarya</taxon>
        <taxon>Ascomycota</taxon>
        <taxon>Pezizomycotina</taxon>
        <taxon>Leotiomycetes</taxon>
        <taxon>Erysiphales</taxon>
        <taxon>Erysiphaceae</taxon>
        <taxon>Blumeria</taxon>
    </lineage>
</organism>
<proteinExistence type="predicted"/>
<reference evidence="2" key="1">
    <citation type="submission" date="2020-10" db="EMBL/GenBank/DDBJ databases">
        <authorList>
            <person name="Muller C M."/>
        </authorList>
    </citation>
    <scope>NUCLEOTIDE SEQUENCE</scope>
    <source>
        <strain evidence="2">THUN-12</strain>
    </source>
</reference>
<dbReference type="Proteomes" id="UP000683417">
    <property type="component" value="Unassembled WGS sequence"/>
</dbReference>
<name>A0A9W4D1T8_BLUGR</name>
<feature type="chain" id="PRO_5040903303" evidence="1">
    <location>
        <begin position="20"/>
        <end position="185"/>
    </location>
</feature>